<evidence type="ECO:0000256" key="9">
    <source>
        <dbReference type="ARBA" id="ARBA00022562"/>
    </source>
</evidence>
<keyword evidence="11" id="KW-0946">Virion</keyword>
<evidence type="ECO:0000256" key="13">
    <source>
        <dbReference type="ARBA" id="ARBA00023086"/>
    </source>
</evidence>
<keyword evidence="14" id="KW-1035">Host cytoplasm</keyword>
<evidence type="ECO:0000256" key="12">
    <source>
        <dbReference type="ARBA" id="ARBA00022884"/>
    </source>
</evidence>
<evidence type="ECO:0000256" key="16">
    <source>
        <dbReference type="ARBA" id="ARBA00033344"/>
    </source>
</evidence>
<comment type="subcellular location">
    <subcellularLocation>
        <location evidence="1">Host Golgi apparatus</location>
    </subcellularLocation>
    <subcellularLocation>
        <location evidence="3">Host cytoplasm</location>
    </subcellularLocation>
    <subcellularLocation>
        <location evidence="5">Host endoplasmic reticulum-Golgi intermediate compartment</location>
    </subcellularLocation>
    <subcellularLocation>
        <location evidence="2">Host nucleus</location>
    </subcellularLocation>
    <subcellularLocation>
        <location evidence="4">Virion</location>
    </subcellularLocation>
</comment>
<evidence type="ECO:0000256" key="15">
    <source>
        <dbReference type="ARBA" id="ARBA00023274"/>
    </source>
</evidence>
<evidence type="ECO:0000256" key="5">
    <source>
        <dbReference type="ARBA" id="ARBA00004452"/>
    </source>
</evidence>
<evidence type="ECO:0000256" key="2">
    <source>
        <dbReference type="ARBA" id="ARBA00004147"/>
    </source>
</evidence>
<dbReference type="EMBL" id="KF543246">
    <property type="protein sequence ID" value="AHH60919.1"/>
    <property type="molecule type" value="Viral_cRNA"/>
</dbReference>
<evidence type="ECO:0000256" key="11">
    <source>
        <dbReference type="ARBA" id="ARBA00022844"/>
    </source>
</evidence>
<evidence type="ECO:0000256" key="17">
    <source>
        <dbReference type="ARBA" id="ARBA00046628"/>
    </source>
</evidence>
<comment type="similarity">
    <text evidence="6">Belongs to the phlebovirus nucleocapsid protein family.</text>
</comment>
<keyword evidence="13 18" id="KW-0543">Viral nucleoprotein</keyword>
<keyword evidence="10" id="KW-1040">Host Golgi apparatus</keyword>
<evidence type="ECO:0000256" key="3">
    <source>
        <dbReference type="ARBA" id="ARBA00004192"/>
    </source>
</evidence>
<evidence type="ECO:0000256" key="1">
    <source>
        <dbReference type="ARBA" id="ARBA00004136"/>
    </source>
</evidence>
<dbReference type="GO" id="GO:0042025">
    <property type="term" value="C:host cell nucleus"/>
    <property type="evidence" value="ECO:0007669"/>
    <property type="project" value="UniProtKB-SubCell"/>
</dbReference>
<proteinExistence type="inferred from homology"/>
<dbReference type="GO" id="GO:1990904">
    <property type="term" value="C:ribonucleoprotein complex"/>
    <property type="evidence" value="ECO:0007669"/>
    <property type="project" value="UniProtKB-KW"/>
</dbReference>
<keyword evidence="15" id="KW-0687">Ribonucleoprotein</keyword>
<accession>W5VFZ7</accession>
<dbReference type="RefSeq" id="YP_009664617.1">
    <property type="nucleotide sequence ID" value="NC_043047.1"/>
</dbReference>
<dbReference type="InterPro" id="IPR009522">
    <property type="entry name" value="Capsid_Phlebovir/Tenuivir"/>
</dbReference>
<dbReference type="GO" id="GO:0003723">
    <property type="term" value="F:RNA binding"/>
    <property type="evidence" value="ECO:0007669"/>
    <property type="project" value="UniProtKB-KW"/>
</dbReference>
<dbReference type="GO" id="GO:0044177">
    <property type="term" value="C:host cell Golgi apparatus"/>
    <property type="evidence" value="ECO:0007669"/>
    <property type="project" value="UniProtKB-SubCell"/>
</dbReference>
<evidence type="ECO:0000256" key="14">
    <source>
        <dbReference type="ARBA" id="ARBA00023200"/>
    </source>
</evidence>
<evidence type="ECO:0000256" key="10">
    <source>
        <dbReference type="ARBA" id="ARBA00022812"/>
    </source>
</evidence>
<dbReference type="InterPro" id="IPR015971">
    <property type="entry name" value="Nucleocapsid_Phlebovirus"/>
</dbReference>
<reference evidence="18 19" key="1">
    <citation type="journal article" date="2014" name="J. Gen. Virol.">
        <title>Characterization of a novel Negevirus and a novel Bunyavirus isolated from Culex (Culex) declarator mosquitoes in Trinidad.</title>
        <authorList>
            <person name="Auguste A.J."/>
            <person name="Carrington C.V."/>
            <person name="Forrester N.L."/>
            <person name="Popov V.L."/>
            <person name="Guzman H."/>
            <person name="Widen S.G."/>
            <person name="Wood T.G."/>
            <person name="Weaver S.C."/>
            <person name="Tesh R.B."/>
        </authorList>
    </citation>
    <scope>NUCLEOTIDE SEQUENCE [LARGE SCALE GENOMIC DNA]</scope>
    <source>
        <strain evidence="18">TR7904</strain>
    </source>
</reference>
<dbReference type="GeneID" id="40524666"/>
<dbReference type="GO" id="GO:0044172">
    <property type="term" value="C:host cell endoplasmic reticulum-Golgi intermediate compartment"/>
    <property type="evidence" value="ECO:0007669"/>
    <property type="project" value="UniProtKB-SubCell"/>
</dbReference>
<evidence type="ECO:0000256" key="8">
    <source>
        <dbReference type="ARBA" id="ARBA00022561"/>
    </source>
</evidence>
<comment type="subunit">
    <text evidence="17">Homodimer. Homohexamer; ring-shaped, necessary to form the nucleocapsid. Homopentamers; opened pentamers in solution. Binds to viral genomic RNA. Interacts with glycoprotein Gn; this interaction allows packaging of nucleocapsids into virions.</text>
</comment>
<dbReference type="Pfam" id="PF05733">
    <property type="entry name" value="Tenui_N"/>
    <property type="match status" value="1"/>
</dbReference>
<dbReference type="KEGG" id="vg:40524666"/>
<evidence type="ECO:0000256" key="7">
    <source>
        <dbReference type="ARBA" id="ARBA00014389"/>
    </source>
</evidence>
<keyword evidence="19" id="KW-1185">Reference proteome</keyword>
<evidence type="ECO:0000313" key="18">
    <source>
        <dbReference type="EMBL" id="AHH60919.1"/>
    </source>
</evidence>
<dbReference type="PIRSF" id="PIRSF003953">
    <property type="entry name" value="N_PhelboV"/>
    <property type="match status" value="1"/>
</dbReference>
<dbReference type="Proteomes" id="UP000147559">
    <property type="component" value="Genome"/>
</dbReference>
<keyword evidence="8" id="KW-0167">Capsid protein</keyword>
<evidence type="ECO:0000313" key="19">
    <source>
        <dbReference type="Proteomes" id="UP000147559"/>
    </source>
</evidence>
<dbReference type="GO" id="GO:0019013">
    <property type="term" value="C:viral nucleocapsid"/>
    <property type="evidence" value="ECO:0007669"/>
    <property type="project" value="UniProtKB-KW"/>
</dbReference>
<evidence type="ECO:0000256" key="6">
    <source>
        <dbReference type="ARBA" id="ARBA00005299"/>
    </source>
</evidence>
<protein>
    <recommendedName>
        <fullName evidence="7">Nucleoprotein</fullName>
    </recommendedName>
    <alternativeName>
        <fullName evidence="16">Nucleocapsid protein</fullName>
    </alternativeName>
</protein>
<keyword evidence="9" id="KW-1048">Host nucleus</keyword>
<keyword evidence="12" id="KW-0694">RNA-binding</keyword>
<organism evidence="18 19">
    <name type="scientific">Cumuto virus</name>
    <dbReference type="NCBI Taxonomy" id="1457166"/>
    <lineage>
        <taxon>Viruses</taxon>
        <taxon>Riboviria</taxon>
        <taxon>Orthornavirae</taxon>
        <taxon>Negarnaviricota</taxon>
        <taxon>Polyploviricotina</taxon>
        <taxon>Bunyaviricetes</taxon>
        <taxon>Hareavirales</taxon>
        <taxon>Phenuiviridae</taxon>
        <taxon>Goukovirus</taxon>
        <taxon>Goukovirus cumutoense</taxon>
    </lineage>
</organism>
<evidence type="ECO:0000256" key="4">
    <source>
        <dbReference type="ARBA" id="ARBA00004328"/>
    </source>
</evidence>
<sequence length="267" mass="29277">MSIVPTVDDQLVAEGIISDLADDVINDSTLAVKSINLAYQGFDPVYLMQVLAYRARDAKISAVNHKSNLRTLALIGTMRGSKIETISGRSGQELKDFLVKMVRDYKLKSGRPTSNQDATLLRIAAIYAAPLAIAIKNNAVSITTTIAPNNVAPGYPRFMCLSTFGALIPSAESMREGEQALIAGAFAEHQALFDRVINSRTKNYSPKDVIKNYIQIQQLSALYSEGDRIKTLLALGLIEMMGNQMYQVTALYRSALNAAKQKWDARV</sequence>
<name>W5VFZ7_9VIRU</name>